<proteinExistence type="inferred from homology"/>
<sequence length="739" mass="84710">MSAKKKGRKVTKAEKDQIQKEDERRQMEEEEARLLADKEEQERLERERKEHEEQLRLELKDQERRECELNELRHLLDENRTAVTMWETNSREKAKWDRYMRCDGRPDPSVQKEINTFITLWKEDPEVQFKLVLKDCALALQLLEELEGHLRDQLDPAVALRYQETLLYIQNLIHSKHDIITEEILKWANANSDIETGNMQTVVQDENIALCLWANLNKNPRLKGLQFKEVGLGVELPKQLAVSDIAVRILHTRYDHLSHRAMLTGQTRVKSARGQNPRRSLALGAVEELTLEAEPTVVEPGETEGEGEGRENTRQEGLDEEAQSVTWSEDRKSTGSVRSMKVDRRSAKKKEDQKKKLERESQIETMMKAEDFGLVDSTPTPVIDSFEDQVVDLQQYTPLGGVFYFDVFRLPPQSQQLNGWEMRELLDTGLELFPYPTEQSNIQGSATMKLGESGGQASPPVGVTITVPDFVLFLEDPLVARWDAAVQQWKTDCINETSYNEAEQNISFKMDAFYTFTLLQDLYANMPFQSWELRPLGQDTAQFTITAALIEVNITVKGNKCMLQSDQERGLKHILGKWMSPSTLQSAMVSAGVNIFVNQHSDKYVSVNTKNRSTEQAVYDQMALLSSAFAFSWSQWNTHCGQEHIVLQVCEHLDPIPVPEDSWHLYLLGAQKSLRLRMKEHSDAFSPELEPASEFHSTLLHMLRDRMSSAGGQLARNSHYLFVDTVHTLLCATRPLTYS</sequence>
<organism evidence="6 7">
    <name type="scientific">Umbra pygmaea</name>
    <name type="common">Eastern mudminnow</name>
    <dbReference type="NCBI Taxonomy" id="75934"/>
    <lineage>
        <taxon>Eukaryota</taxon>
        <taxon>Metazoa</taxon>
        <taxon>Chordata</taxon>
        <taxon>Craniata</taxon>
        <taxon>Vertebrata</taxon>
        <taxon>Euteleostomi</taxon>
        <taxon>Actinopterygii</taxon>
        <taxon>Neopterygii</taxon>
        <taxon>Teleostei</taxon>
        <taxon>Protacanthopterygii</taxon>
        <taxon>Esociformes</taxon>
        <taxon>Umbridae</taxon>
        <taxon>Umbra</taxon>
    </lineage>
</organism>
<dbReference type="Proteomes" id="UP001557470">
    <property type="component" value="Unassembled WGS sequence"/>
</dbReference>
<evidence type="ECO:0000259" key="4">
    <source>
        <dbReference type="Pfam" id="PF12366"/>
    </source>
</evidence>
<comment type="similarity">
    <text evidence="1">Belongs to the DNAI7 family.</text>
</comment>
<evidence type="ECO:0000256" key="3">
    <source>
        <dbReference type="SAM" id="MobiDB-lite"/>
    </source>
</evidence>
<comment type="caution">
    <text evidence="6">The sequence shown here is derived from an EMBL/GenBank/DDBJ whole genome shotgun (WGS) entry which is preliminary data.</text>
</comment>
<dbReference type="InterPro" id="IPR022110">
    <property type="entry name" value="CASC1_C"/>
</dbReference>
<gene>
    <name evidence="6" type="ORF">UPYG_G00343190</name>
</gene>
<evidence type="ECO:0000256" key="2">
    <source>
        <dbReference type="ARBA" id="ARBA00024414"/>
    </source>
</evidence>
<feature type="compositionally biased region" description="Basic and acidic residues" evidence="3">
    <location>
        <begin position="307"/>
        <end position="317"/>
    </location>
</feature>
<dbReference type="PANTHER" id="PTHR20929">
    <property type="entry name" value="LUNG ADENOMA SUSCEPTIBILITY 1-RELATED"/>
    <property type="match status" value="1"/>
</dbReference>
<dbReference type="Pfam" id="PF15927">
    <property type="entry name" value="Casc1_N"/>
    <property type="match status" value="1"/>
</dbReference>
<evidence type="ECO:0000313" key="6">
    <source>
        <dbReference type="EMBL" id="KAL0962643.1"/>
    </source>
</evidence>
<dbReference type="InterPro" id="IPR031826">
    <property type="entry name" value="IC97/Casc1_N"/>
</dbReference>
<feature type="domain" description="IC97/Casc1 N-terminal" evidence="5">
    <location>
        <begin position="24"/>
        <end position="221"/>
    </location>
</feature>
<dbReference type="Pfam" id="PF12366">
    <property type="entry name" value="Casc1_C"/>
    <property type="match status" value="1"/>
</dbReference>
<dbReference type="EMBL" id="JAGEUA010000011">
    <property type="protein sequence ID" value="KAL0962643.1"/>
    <property type="molecule type" value="Genomic_DNA"/>
</dbReference>
<evidence type="ECO:0000256" key="1">
    <source>
        <dbReference type="ARBA" id="ARBA00024332"/>
    </source>
</evidence>
<keyword evidence="7" id="KW-1185">Reference proteome</keyword>
<feature type="domain" description="CASC1 C-terminal" evidence="4">
    <location>
        <begin position="486"/>
        <end position="650"/>
    </location>
</feature>
<evidence type="ECO:0000313" key="7">
    <source>
        <dbReference type="Proteomes" id="UP001557470"/>
    </source>
</evidence>
<feature type="compositionally biased region" description="Basic and acidic residues" evidence="3">
    <location>
        <begin position="11"/>
        <end position="54"/>
    </location>
</feature>
<accession>A0ABD0W1H7</accession>
<dbReference type="PANTHER" id="PTHR20929:SF11">
    <property type="entry name" value="DYNEIN AXONEMAL INTERMEDIATE CHAIN 7"/>
    <property type="match status" value="1"/>
</dbReference>
<dbReference type="PRINTS" id="PR02043">
    <property type="entry name" value="CANCERSCCP1"/>
</dbReference>
<evidence type="ECO:0000259" key="5">
    <source>
        <dbReference type="Pfam" id="PF15927"/>
    </source>
</evidence>
<feature type="region of interest" description="Disordered" evidence="3">
    <location>
        <begin position="1"/>
        <end position="54"/>
    </location>
</feature>
<protein>
    <recommendedName>
        <fullName evidence="2">Dynein axonemal intermediate chain 7</fullName>
    </recommendedName>
</protein>
<dbReference type="AlphaFoldDB" id="A0ABD0W1H7"/>
<name>A0ABD0W1H7_UMBPY</name>
<feature type="compositionally biased region" description="Basic and acidic residues" evidence="3">
    <location>
        <begin position="340"/>
        <end position="361"/>
    </location>
</feature>
<dbReference type="InterPro" id="IPR023247">
    <property type="entry name" value="IC97/Dnai7-like"/>
</dbReference>
<feature type="region of interest" description="Disordered" evidence="3">
    <location>
        <begin position="290"/>
        <end position="361"/>
    </location>
</feature>
<reference evidence="6 7" key="1">
    <citation type="submission" date="2024-06" db="EMBL/GenBank/DDBJ databases">
        <authorList>
            <person name="Pan Q."/>
            <person name="Wen M."/>
            <person name="Jouanno E."/>
            <person name="Zahm M."/>
            <person name="Klopp C."/>
            <person name="Cabau C."/>
            <person name="Louis A."/>
            <person name="Berthelot C."/>
            <person name="Parey E."/>
            <person name="Roest Crollius H."/>
            <person name="Montfort J."/>
            <person name="Robinson-Rechavi M."/>
            <person name="Bouchez O."/>
            <person name="Lampietro C."/>
            <person name="Lopez Roques C."/>
            <person name="Donnadieu C."/>
            <person name="Postlethwait J."/>
            <person name="Bobe J."/>
            <person name="Verreycken H."/>
            <person name="Guiguen Y."/>
        </authorList>
    </citation>
    <scope>NUCLEOTIDE SEQUENCE [LARGE SCALE GENOMIC DNA]</scope>
    <source>
        <strain evidence="6">Up_M1</strain>
        <tissue evidence="6">Testis</tissue>
    </source>
</reference>
<feature type="compositionally biased region" description="Basic residues" evidence="3">
    <location>
        <begin position="1"/>
        <end position="10"/>
    </location>
</feature>